<dbReference type="Proteomes" id="UP000078240">
    <property type="component" value="Unassembled WGS sequence"/>
</dbReference>
<reference evidence="3 4" key="1">
    <citation type="submission" date="2016-01" db="EMBL/GenBank/DDBJ databases">
        <title>Biosynthesis of antibiotic leucinostatins and their inhibition on Phytophthora in bio-control Purpureocillium lilacinum.</title>
        <authorList>
            <person name="Wang G."/>
            <person name="Liu Z."/>
            <person name="Lin R."/>
            <person name="Li E."/>
            <person name="Mao Z."/>
            <person name="Ling J."/>
            <person name="Yin W."/>
            <person name="Xie B."/>
        </authorList>
    </citation>
    <scope>NUCLEOTIDE SEQUENCE [LARGE SCALE GENOMIC DNA]</scope>
    <source>
        <strain evidence="3">PLBJ-1</strain>
    </source>
</reference>
<sequence>MAETLGAVVGVVAFGLNLATTLQTYTELTREANDALHDVVFEVNATASALRQLQAIVDADKAVSHLDDSPARVLKDSGVREIESLAAKCEAVYKTIVKLVQKASGSESDPPNATAASQHALDPASLKPMTVLQRLRWPWLTPRIERCQQQLRWLKISLLVTLQVANLALQQMRRDNDPISTQANSLTDVVQTLQERQVELAKKLAGFSQTSLEDAANLRAWKAAYGTETGFSEASSIPGRKSHLTAVGHVTGKPKDINGVEQAVKTEANPKPGTISGVGTAPVQATDDRDAPVDELKKPASTRDMGIGTGIEPEKRGLPEAGAAVATNPEPPRATMATTSQVAHEPASLGIQRMAPEPLPKAAHVKMHSKASEPSKKRRTIPLFPRFRKVPDLQSQLFGEDDKFSHDSPSRTLGAFVAELGMIRTVPFGHDRLVYGLNQVHKHRLIATWAKYLNSTAEKQALIGKTTDMAKRMSHRAMSLLTFHEIERPNGSEAILAFFALNQLQEPVTFIDFAQRRHSIPFGACQSHDSFHEFVLEMHKDKADLPESLSKGEFERQARYGSFEAVHPMLWSASVNPGTVLRMAGHVPVPPYPYQWPLHPQTIAPIPANPNYAGAYNPSSYANPYSRAPGPNSSSPGLVRHPANAPLPSRPLSTMRHETKEGVDVSLSEMTSDDAIIQEIETELAPPMRSEGAGPGRRRAPIAELLSHSSRVEGVANSIAMEFSSDDARSASLLGDEVDSASDDGVVVDFSAEAAKGVVSVTELLSRLTNAPGPIG</sequence>
<evidence type="ECO:0000313" key="4">
    <source>
        <dbReference type="Proteomes" id="UP000078240"/>
    </source>
</evidence>
<dbReference type="AlphaFoldDB" id="A0A179GI66"/>
<dbReference type="Pfam" id="PF22893">
    <property type="entry name" value="ULD_2"/>
    <property type="match status" value="1"/>
</dbReference>
<feature type="compositionally biased region" description="Basic and acidic residues" evidence="1">
    <location>
        <begin position="286"/>
        <end position="298"/>
    </location>
</feature>
<gene>
    <name evidence="3" type="ORF">VFPBJ_07994</name>
</gene>
<dbReference type="EMBL" id="LSBH01000006">
    <property type="protein sequence ID" value="OAQ77522.1"/>
    <property type="molecule type" value="Genomic_DNA"/>
</dbReference>
<feature type="region of interest" description="Disordered" evidence="1">
    <location>
        <begin position="624"/>
        <end position="656"/>
    </location>
</feature>
<feature type="region of interest" description="Disordered" evidence="1">
    <location>
        <begin position="268"/>
        <end position="334"/>
    </location>
</feature>
<proteinExistence type="predicted"/>
<feature type="domain" description="Ubiquitin-like" evidence="2">
    <location>
        <begin position="505"/>
        <end position="584"/>
    </location>
</feature>
<dbReference type="InterPro" id="IPR054464">
    <property type="entry name" value="ULD_fung"/>
</dbReference>
<accession>A0A179GI66</accession>
<evidence type="ECO:0000259" key="2">
    <source>
        <dbReference type="Pfam" id="PF22893"/>
    </source>
</evidence>
<organism evidence="3 4">
    <name type="scientific">Purpureocillium lilacinum</name>
    <name type="common">Paecilomyces lilacinus</name>
    <dbReference type="NCBI Taxonomy" id="33203"/>
    <lineage>
        <taxon>Eukaryota</taxon>
        <taxon>Fungi</taxon>
        <taxon>Dikarya</taxon>
        <taxon>Ascomycota</taxon>
        <taxon>Pezizomycotina</taxon>
        <taxon>Sordariomycetes</taxon>
        <taxon>Hypocreomycetidae</taxon>
        <taxon>Hypocreales</taxon>
        <taxon>Ophiocordycipitaceae</taxon>
        <taxon>Purpureocillium</taxon>
    </lineage>
</organism>
<evidence type="ECO:0000256" key="1">
    <source>
        <dbReference type="SAM" id="MobiDB-lite"/>
    </source>
</evidence>
<name>A0A179GI66_PURLI</name>
<evidence type="ECO:0000313" key="3">
    <source>
        <dbReference type="EMBL" id="OAQ77522.1"/>
    </source>
</evidence>
<protein>
    <recommendedName>
        <fullName evidence="2">Ubiquitin-like domain-containing protein</fullName>
    </recommendedName>
</protein>
<comment type="caution">
    <text evidence="3">The sequence shown here is derived from an EMBL/GenBank/DDBJ whole genome shotgun (WGS) entry which is preliminary data.</text>
</comment>